<organism evidence="2 3">
    <name type="scientific">Actinomadura mexicana</name>
    <dbReference type="NCBI Taxonomy" id="134959"/>
    <lineage>
        <taxon>Bacteria</taxon>
        <taxon>Bacillati</taxon>
        <taxon>Actinomycetota</taxon>
        <taxon>Actinomycetes</taxon>
        <taxon>Streptosporangiales</taxon>
        <taxon>Thermomonosporaceae</taxon>
        <taxon>Actinomadura</taxon>
    </lineage>
</organism>
<dbReference type="InterPro" id="IPR045055">
    <property type="entry name" value="DNA2/NAM7-like"/>
</dbReference>
<name>A0A239C189_9ACTN</name>
<dbReference type="Pfam" id="PF13087">
    <property type="entry name" value="AAA_12"/>
    <property type="match status" value="1"/>
</dbReference>
<evidence type="ECO:0000313" key="3">
    <source>
        <dbReference type="Proteomes" id="UP000198420"/>
    </source>
</evidence>
<dbReference type="InterPro" id="IPR047187">
    <property type="entry name" value="SF1_C_Upf1"/>
</dbReference>
<dbReference type="Pfam" id="PF13086">
    <property type="entry name" value="AAA_11"/>
    <property type="match status" value="1"/>
</dbReference>
<reference evidence="3" key="1">
    <citation type="submission" date="2017-06" db="EMBL/GenBank/DDBJ databases">
        <authorList>
            <person name="Varghese N."/>
            <person name="Submissions S."/>
        </authorList>
    </citation>
    <scope>NUCLEOTIDE SEQUENCE [LARGE SCALE GENOMIC DNA]</scope>
    <source>
        <strain evidence="3">DSM 44485</strain>
    </source>
</reference>
<dbReference type="AlphaFoldDB" id="A0A239C189"/>
<dbReference type="Proteomes" id="UP000198420">
    <property type="component" value="Unassembled WGS sequence"/>
</dbReference>
<dbReference type="RefSeq" id="WP_089314688.1">
    <property type="nucleotide sequence ID" value="NZ_FZNP01000011.1"/>
</dbReference>
<dbReference type="SUPFAM" id="SSF56112">
    <property type="entry name" value="Protein kinase-like (PK-like)"/>
    <property type="match status" value="1"/>
</dbReference>
<evidence type="ECO:0000313" key="2">
    <source>
        <dbReference type="EMBL" id="SNS13133.1"/>
    </source>
</evidence>
<keyword evidence="2" id="KW-0547">Nucleotide-binding</keyword>
<gene>
    <name evidence="2" type="ORF">SAMN06265355_111188</name>
</gene>
<dbReference type="InterPro" id="IPR000719">
    <property type="entry name" value="Prot_kinase_dom"/>
</dbReference>
<dbReference type="GO" id="GO:0004672">
    <property type="term" value="F:protein kinase activity"/>
    <property type="evidence" value="ECO:0007669"/>
    <property type="project" value="InterPro"/>
</dbReference>
<dbReference type="SUPFAM" id="SSF52540">
    <property type="entry name" value="P-loop containing nucleoside triphosphate hydrolases"/>
    <property type="match status" value="1"/>
</dbReference>
<dbReference type="PROSITE" id="PS50011">
    <property type="entry name" value="PROTEIN_KINASE_DOM"/>
    <property type="match status" value="1"/>
</dbReference>
<dbReference type="Gene3D" id="3.40.50.300">
    <property type="entry name" value="P-loop containing nucleotide triphosphate hydrolases"/>
    <property type="match status" value="2"/>
</dbReference>
<dbReference type="CDD" id="cd18808">
    <property type="entry name" value="SF1_C_Upf1"/>
    <property type="match status" value="1"/>
</dbReference>
<dbReference type="GO" id="GO:0004386">
    <property type="term" value="F:helicase activity"/>
    <property type="evidence" value="ECO:0007669"/>
    <property type="project" value="UniProtKB-KW"/>
</dbReference>
<dbReference type="InterPro" id="IPR041677">
    <property type="entry name" value="DNA2/NAM7_AAA_11"/>
</dbReference>
<protein>
    <submittedName>
        <fullName evidence="2">Superfamily I DNA and/or RNA helicase</fullName>
    </submittedName>
</protein>
<proteinExistence type="predicted"/>
<dbReference type="GO" id="GO:0005524">
    <property type="term" value="F:ATP binding"/>
    <property type="evidence" value="ECO:0007669"/>
    <property type="project" value="InterPro"/>
</dbReference>
<dbReference type="InterPro" id="IPR027417">
    <property type="entry name" value="P-loop_NTPase"/>
</dbReference>
<keyword evidence="2" id="KW-0347">Helicase</keyword>
<dbReference type="EMBL" id="FZNP01000011">
    <property type="protein sequence ID" value="SNS13133.1"/>
    <property type="molecule type" value="Genomic_DNA"/>
</dbReference>
<keyword evidence="3" id="KW-1185">Reference proteome</keyword>
<dbReference type="PANTHER" id="PTHR10887:SF495">
    <property type="entry name" value="HELICASE SENATAXIN ISOFORM X1-RELATED"/>
    <property type="match status" value="1"/>
</dbReference>
<keyword evidence="2" id="KW-0378">Hydrolase</keyword>
<dbReference type="InterPro" id="IPR011009">
    <property type="entry name" value="Kinase-like_dom_sf"/>
</dbReference>
<accession>A0A239C189</accession>
<dbReference type="InterPro" id="IPR041679">
    <property type="entry name" value="DNA2/NAM7-like_C"/>
</dbReference>
<feature type="domain" description="Protein kinase" evidence="1">
    <location>
        <begin position="1"/>
        <end position="328"/>
    </location>
</feature>
<dbReference type="Gene3D" id="1.10.510.10">
    <property type="entry name" value="Transferase(Phosphotransferase) domain 1"/>
    <property type="match status" value="1"/>
</dbReference>
<keyword evidence="2" id="KW-0067">ATP-binding</keyword>
<evidence type="ECO:0000259" key="1">
    <source>
        <dbReference type="PROSITE" id="PS50011"/>
    </source>
</evidence>
<sequence length="1220" mass="138263">MDLSELTDLVQRLFCRPTAIHGPYELRSGPEYVVPGILSRAELERPGDQTDTFELTIFHQIRGFAGQLWEQEVRSLLRFQALRHPALPEIVTGSFEAAERIAFTLTRIPGRPLDAGKWIELAAADPLEALDRLTMLIDGLSRINDARMMHRNLSLGALREGENDEIVISRFEMSTLIGNLVRRGPIGDSSRHWSVIRELYLVPPPNVELSRHLAFLAPETHELLFNNRPGVRREYFTTDVFGLGVLGWEWFCGAIPEVLPEAYEKVEEAPDGPAKAAALNELHAEMRRHLGRQHNHLPRPLIQVLLRMMRHSNQVRDTAFQVLSHLDRHWQGIRAYWEKETDETPRLVAFMPKESVTPLYQERKWLSHSPADPIGRDELRDFLTKELGDAKLVYSPDGALGYAIDDEQRLREARWVLVGARAVWFCAFYYDEYQRARGRGETHKDTLIIKYLSEHSRAKNLVNSKVFKKVSPLKLVAFRKGQDLTAERSGRPSWSPLTEELEAAERQRDEDRDFAESIDFLLSYQRAELDARKYAFKRVDGASGALGDATIQFDKARDDTWKHDNPLLSAYTSEKRRRPPLGLFLEEMETDKEDAFQIEEAQTSGPRFSRSSMVVDFVRRKDDLTAVVRPRDKVVAVPDSGWIRPSDDGGSFVSLLRQERAVSLLKFQSGLLRMLRTPWAIDLGRGRWEFSDEIKPGLHKKLQGEAPSVIQNMLSLQPFYALQGPPGTGKTLVAAVAIRRFLEHERGARVLVSAQSNYALDHLAKNLIQILPDTTLILRETSNPEKIAVDAVKKHTLVELTEQLTTKITDTLTWLLHPDQLDEDTRRRFQKNPPSRLPTPLNGVHSEIAERWLGLVRTNQIELADRINAGASVILATTSQAAMLGHGEDGHSDVFDWIIVEEAAKAWPTELIVPLVLGFRWSLIGDHRQLGAHRELELEQFLESLDGNRDPRIMRHYKLRKERMKALRLFGSIFETRRDDSGSDTPAVPLDRLKLQFRMHSTIAEPVGRTFYPVVPEKVDGTGLSLSFLDTQRPETDKDHGVTVPECIAGAPLVWIDTAGCAGFRDTRCWFNEGEVELVERLVALMTPAPLPSAQPPEDKGGLVVLTPYRMQRLRLAKRPLLKDRVHTVHSFQGREADRVIVSLVRSTPFGDTVQSNVGHVGRDEVANVLLSRAKRLLVLVGNLDLFGRHGGESWQNVAETVNLYGRVVKATALEEPWTG</sequence>
<dbReference type="PANTHER" id="PTHR10887">
    <property type="entry name" value="DNA2/NAM7 HELICASE FAMILY"/>
    <property type="match status" value="1"/>
</dbReference>